<evidence type="ECO:0000313" key="6">
    <source>
        <dbReference type="Proteomes" id="UP001202961"/>
    </source>
</evidence>
<dbReference type="InterPro" id="IPR036264">
    <property type="entry name" value="Bact_exopeptidase_dim_dom"/>
</dbReference>
<reference evidence="5 6" key="1">
    <citation type="journal article" date="2022" name="Syst. Appl. Microbiol.">
        <title>Rhodopirellula aestuarii sp. nov., a novel member of the genus Rhodopirellula isolated from brackish sediments collected in the Tagus River estuary, Portugal.</title>
        <authorList>
            <person name="Vitorino I.R."/>
            <person name="Klimek D."/>
            <person name="Calusinska M."/>
            <person name="Lobo-da-Cunha A."/>
            <person name="Vasconcelos V."/>
            <person name="Lage O.M."/>
        </authorList>
    </citation>
    <scope>NUCLEOTIDE SEQUENCE [LARGE SCALE GENOMIC DNA]</scope>
    <source>
        <strain evidence="5 6">ICT_H3.1</strain>
    </source>
</reference>
<gene>
    <name evidence="5" type="ORF">NB063_23105</name>
</gene>
<dbReference type="InterPro" id="IPR011650">
    <property type="entry name" value="Peptidase_M20_dimer"/>
</dbReference>
<dbReference type="PANTHER" id="PTHR42994">
    <property type="entry name" value="PEPTIDASE T"/>
    <property type="match status" value="1"/>
</dbReference>
<keyword evidence="6" id="KW-1185">Reference proteome</keyword>
<dbReference type="Proteomes" id="UP001202961">
    <property type="component" value="Unassembled WGS sequence"/>
</dbReference>
<dbReference type="Pfam" id="PF01546">
    <property type="entry name" value="Peptidase_M20"/>
    <property type="match status" value="1"/>
</dbReference>
<dbReference type="PANTHER" id="PTHR42994:SF2">
    <property type="entry name" value="PEPTIDASE"/>
    <property type="match status" value="1"/>
</dbReference>
<sequence length="407" mass="43269">MSTAADDSLVAIDSDAAVERFMQLTAIPGRSGDEAAVAAAITQILMDAGVDPEWIVRDDAHQRTRIKGNCGNLIVSLPGDPSLPRTLLSAHMDTVPICVNAKPVLKDDPELGRIVIAEGETGLGGDDRAGCAIILTAILERLRYAKSHPDAKLAPAVISFLIQEEVGLEGARHLDASKIGRVDQAFNFDGGTLEKIRHGAIGGERMQATVYGYASHAGVAPERGVSAIAIASKAIAALHDAGLHGLIERDGKRGTSNVGVFHGGEATNVVTPEVSLKIEARSHDAEFRTWIVGQIREALEQAAREVTDVNGRCGRIEFSSHVDYEAFALDLDHPSVLGAREWITKLGVEPICEVANGGLDANWLFLHGIEAVTLGCGQAAIHTTDEYLLVDHYLNACRLAAAILQPN</sequence>
<dbReference type="RefSeq" id="WP_250931266.1">
    <property type="nucleotide sequence ID" value="NZ_JAMQBK010000062.1"/>
</dbReference>
<feature type="domain" description="Peptidase M20 dimerisation" evidence="4">
    <location>
        <begin position="206"/>
        <end position="305"/>
    </location>
</feature>
<dbReference type="Pfam" id="PF07687">
    <property type="entry name" value="M20_dimer"/>
    <property type="match status" value="1"/>
</dbReference>
<name>A0ABT0UAG8_9BACT</name>
<accession>A0ABT0UAG8</accession>
<comment type="cofactor">
    <cofactor evidence="1">
        <name>Zn(2+)</name>
        <dbReference type="ChEBI" id="CHEBI:29105"/>
    </cofactor>
</comment>
<organism evidence="5 6">
    <name type="scientific">Aporhodopirellula aestuarii</name>
    <dbReference type="NCBI Taxonomy" id="2950107"/>
    <lineage>
        <taxon>Bacteria</taxon>
        <taxon>Pseudomonadati</taxon>
        <taxon>Planctomycetota</taxon>
        <taxon>Planctomycetia</taxon>
        <taxon>Pirellulales</taxon>
        <taxon>Pirellulaceae</taxon>
        <taxon>Aporhodopirellula</taxon>
    </lineage>
</organism>
<dbReference type="SUPFAM" id="SSF53187">
    <property type="entry name" value="Zn-dependent exopeptidases"/>
    <property type="match status" value="1"/>
</dbReference>
<dbReference type="EMBL" id="JAMQBK010000062">
    <property type="protein sequence ID" value="MCM2373510.1"/>
    <property type="molecule type" value="Genomic_DNA"/>
</dbReference>
<dbReference type="Gene3D" id="3.40.630.10">
    <property type="entry name" value="Zn peptidases"/>
    <property type="match status" value="1"/>
</dbReference>
<comment type="caution">
    <text evidence="5">The sequence shown here is derived from an EMBL/GenBank/DDBJ whole genome shotgun (WGS) entry which is preliminary data.</text>
</comment>
<evidence type="ECO:0000259" key="4">
    <source>
        <dbReference type="Pfam" id="PF07687"/>
    </source>
</evidence>
<evidence type="ECO:0000256" key="1">
    <source>
        <dbReference type="ARBA" id="ARBA00001947"/>
    </source>
</evidence>
<protein>
    <submittedName>
        <fullName evidence="5">M20/M25/M40 family metallo-hydrolase</fullName>
    </submittedName>
</protein>
<dbReference type="InterPro" id="IPR002933">
    <property type="entry name" value="Peptidase_M20"/>
</dbReference>
<evidence type="ECO:0000256" key="2">
    <source>
        <dbReference type="ARBA" id="ARBA00022801"/>
    </source>
</evidence>
<dbReference type="SUPFAM" id="SSF55031">
    <property type="entry name" value="Bacterial exopeptidase dimerisation domain"/>
    <property type="match status" value="1"/>
</dbReference>
<evidence type="ECO:0000313" key="5">
    <source>
        <dbReference type="EMBL" id="MCM2373510.1"/>
    </source>
</evidence>
<dbReference type="Gene3D" id="3.30.70.360">
    <property type="match status" value="1"/>
</dbReference>
<proteinExistence type="predicted"/>
<evidence type="ECO:0000256" key="3">
    <source>
        <dbReference type="ARBA" id="ARBA00022833"/>
    </source>
</evidence>
<keyword evidence="3" id="KW-0862">Zinc</keyword>
<keyword evidence="2" id="KW-0378">Hydrolase</keyword>